<dbReference type="EMBL" id="JAUYZK010000008">
    <property type="protein sequence ID" value="MDP2539363.1"/>
    <property type="molecule type" value="Genomic_DNA"/>
</dbReference>
<dbReference type="Pfam" id="PF00132">
    <property type="entry name" value="Hexapep"/>
    <property type="match status" value="1"/>
</dbReference>
<evidence type="ECO:0000313" key="2">
    <source>
        <dbReference type="EMBL" id="MDP2539363.1"/>
    </source>
</evidence>
<dbReference type="InterPro" id="IPR011004">
    <property type="entry name" value="Trimer_LpxA-like_sf"/>
</dbReference>
<name>A0AA90T5F5_9HELI</name>
<organism evidence="2 3">
    <name type="scientific">Helicobacter cappadocius</name>
    <dbReference type="NCBI Taxonomy" id="3063998"/>
    <lineage>
        <taxon>Bacteria</taxon>
        <taxon>Pseudomonadati</taxon>
        <taxon>Campylobacterota</taxon>
        <taxon>Epsilonproteobacteria</taxon>
        <taxon>Campylobacterales</taxon>
        <taxon>Helicobacteraceae</taxon>
        <taxon>Helicobacter</taxon>
    </lineage>
</organism>
<dbReference type="EMBL" id="JAUPEV010000008">
    <property type="protein sequence ID" value="MDO7253373.1"/>
    <property type="molecule type" value="Genomic_DNA"/>
</dbReference>
<dbReference type="InterPro" id="IPR001451">
    <property type="entry name" value="Hexapep"/>
</dbReference>
<dbReference type="InterPro" id="IPR050484">
    <property type="entry name" value="Transf_Hexapept/Carb_Anhydrase"/>
</dbReference>
<sequence length="177" mass="19192">MSKNIINFKNFIPKIDPSAIIFDGVHIIGDVYIEEKCSIWFGSVLRGDVNAIKIGKRSNIQDNTVIHTEHSVSNSPDFGSVQIGSDVTIGHNCIIHACKIENLCLVGMGSIIMDGACIGELSIIGAGSLITKGKIFPPKSLIMGNPAKFIRTLNEDEIKNIAFSASRYVDLANAYLK</sequence>
<dbReference type="SUPFAM" id="SSF51161">
    <property type="entry name" value="Trimeric LpxA-like enzymes"/>
    <property type="match status" value="1"/>
</dbReference>
<evidence type="ECO:0000313" key="1">
    <source>
        <dbReference type="EMBL" id="MDO7253373.1"/>
    </source>
</evidence>
<dbReference type="InterPro" id="IPR047324">
    <property type="entry name" value="LbH_gamma_CA-like"/>
</dbReference>
<dbReference type="CDD" id="cd04645">
    <property type="entry name" value="LbH_gamma_CA_like"/>
    <property type="match status" value="1"/>
</dbReference>
<dbReference type="Gene3D" id="2.160.10.10">
    <property type="entry name" value="Hexapeptide repeat proteins"/>
    <property type="match status" value="1"/>
</dbReference>
<evidence type="ECO:0000313" key="4">
    <source>
        <dbReference type="Proteomes" id="UP001240777"/>
    </source>
</evidence>
<comment type="caution">
    <text evidence="2">The sequence shown here is derived from an EMBL/GenBank/DDBJ whole genome shotgun (WGS) entry which is preliminary data.</text>
</comment>
<protein>
    <submittedName>
        <fullName evidence="2">Gamma carbonic anhydrase family protein</fullName>
    </submittedName>
</protein>
<proteinExistence type="predicted"/>
<reference evidence="1" key="2">
    <citation type="submission" date="2023-07" db="EMBL/GenBank/DDBJ databases">
        <authorList>
            <person name="Aydin F."/>
            <person name="Tarhane S."/>
            <person name="Saticioglu I.B."/>
            <person name="Karakaya E."/>
            <person name="Abay S."/>
            <person name="Guran O."/>
            <person name="Bozkurt E."/>
            <person name="Uzum N."/>
            <person name="Olgun K."/>
            <person name="Jablonski D."/>
        </authorList>
    </citation>
    <scope>NUCLEOTIDE SEQUENCE</scope>
    <source>
        <strain evidence="1">Faydin-H75</strain>
    </source>
</reference>
<keyword evidence="4" id="KW-1185">Reference proteome</keyword>
<dbReference type="Proteomes" id="UP001177258">
    <property type="component" value="Unassembled WGS sequence"/>
</dbReference>
<reference evidence="1 3" key="3">
    <citation type="journal article" date="2024" name="Syst. Appl. Microbiol.">
        <title>Helicobacter cappadocius sp. nov., from lizards: The first psychrotrophic Helicobacter species.</title>
        <authorList>
            <person name="Aydin F."/>
            <person name="Tarhane S."/>
            <person name="Karakaya E."/>
            <person name="Abay S."/>
            <person name="Kayman T."/>
            <person name="Guran O."/>
            <person name="Bozkurt E."/>
            <person name="Uzum N."/>
            <person name="Avci A."/>
            <person name="Olgun K."/>
            <person name="Jablonski D."/>
            <person name="Guran C."/>
            <person name="Burcin Saticioglu I."/>
        </authorList>
    </citation>
    <scope>NUCLEOTIDE SEQUENCE [LARGE SCALE GENOMIC DNA]</scope>
    <source>
        <strain evidence="1">Faydin-H75</strain>
        <strain evidence="3">faydin-H76</strain>
    </source>
</reference>
<gene>
    <name evidence="1" type="ORF">Q5I04_05550</name>
    <name evidence="2" type="ORF">Q5I06_06215</name>
</gene>
<evidence type="ECO:0000313" key="3">
    <source>
        <dbReference type="Proteomes" id="UP001177258"/>
    </source>
</evidence>
<dbReference type="RefSeq" id="WP_305517219.1">
    <property type="nucleotide sequence ID" value="NZ_JAUPEV010000008.1"/>
</dbReference>
<dbReference type="AlphaFoldDB" id="A0AA90T5F5"/>
<dbReference type="PANTHER" id="PTHR13061:SF29">
    <property type="entry name" value="GAMMA CARBONIC ANHYDRASE-LIKE 1, MITOCHONDRIAL-RELATED"/>
    <property type="match status" value="1"/>
</dbReference>
<reference evidence="2 4" key="1">
    <citation type="submission" date="2023-07" db="EMBL/GenBank/DDBJ databases">
        <title>Unpublished Manusciprt.</title>
        <authorList>
            <person name="Aydin F."/>
            <person name="Tarhane S."/>
            <person name="Saticioglu I.B."/>
            <person name="Karakaya E."/>
            <person name="Abay S."/>
            <person name="Guran O."/>
            <person name="Bozkurt E."/>
            <person name="Uzum N."/>
            <person name="Olgun K."/>
            <person name="Jablonski D."/>
        </authorList>
    </citation>
    <scope>NUCLEOTIDE SEQUENCE</scope>
    <source>
        <strain evidence="4">faydin-H75</strain>
        <strain evidence="2">Faydin-H76</strain>
    </source>
</reference>
<dbReference type="Proteomes" id="UP001240777">
    <property type="component" value="Unassembled WGS sequence"/>
</dbReference>
<accession>A0AA90T5F5</accession>
<dbReference type="PANTHER" id="PTHR13061">
    <property type="entry name" value="DYNACTIN SUBUNIT P25"/>
    <property type="match status" value="1"/>
</dbReference>